<keyword evidence="3" id="KW-1185">Reference proteome</keyword>
<keyword evidence="1" id="KW-1133">Transmembrane helix</keyword>
<dbReference type="OrthoDB" id="3712193at2"/>
<evidence type="ECO:0000256" key="1">
    <source>
        <dbReference type="SAM" id="Phobius"/>
    </source>
</evidence>
<keyword evidence="1" id="KW-0472">Membrane</keyword>
<dbReference type="EMBL" id="SDMQ01000013">
    <property type="protein sequence ID" value="TBT83181.1"/>
    <property type="molecule type" value="Genomic_DNA"/>
</dbReference>
<proteinExistence type="predicted"/>
<accession>A0A4Q9KBH1</accession>
<dbReference type="Proteomes" id="UP000292373">
    <property type="component" value="Unassembled WGS sequence"/>
</dbReference>
<organism evidence="2 3">
    <name type="scientific">Propioniciclava sinopodophylli</name>
    <dbReference type="NCBI Taxonomy" id="1837344"/>
    <lineage>
        <taxon>Bacteria</taxon>
        <taxon>Bacillati</taxon>
        <taxon>Actinomycetota</taxon>
        <taxon>Actinomycetes</taxon>
        <taxon>Propionibacteriales</taxon>
        <taxon>Propionibacteriaceae</taxon>
        <taxon>Propioniciclava</taxon>
    </lineage>
</organism>
<dbReference type="RefSeq" id="WP_131169271.1">
    <property type="nucleotide sequence ID" value="NZ_SDMQ01000013.1"/>
</dbReference>
<evidence type="ECO:0000313" key="2">
    <source>
        <dbReference type="EMBL" id="TBT83181.1"/>
    </source>
</evidence>
<evidence type="ECO:0000313" key="3">
    <source>
        <dbReference type="Proteomes" id="UP000292373"/>
    </source>
</evidence>
<protein>
    <submittedName>
        <fullName evidence="2">Uncharacterized protein</fullName>
    </submittedName>
</protein>
<dbReference type="AlphaFoldDB" id="A0A4Q9KBH1"/>
<gene>
    <name evidence="2" type="ORF">ET989_11945</name>
</gene>
<reference evidence="2 3" key="1">
    <citation type="submission" date="2019-01" db="EMBL/GenBank/DDBJ databases">
        <title>Lactibacter flavus gen. nov., sp. nov., a novel bacterium of the family Propionibacteriaceae isolated from raw milk and dairy products.</title>
        <authorList>
            <person name="Huptas C."/>
            <person name="Wenning M."/>
            <person name="Breitenwieser F."/>
            <person name="Doll E."/>
            <person name="Von Neubeck M."/>
            <person name="Busse H.-J."/>
            <person name="Scherer S."/>
        </authorList>
    </citation>
    <scope>NUCLEOTIDE SEQUENCE [LARGE SCALE GENOMIC DNA]</scope>
    <source>
        <strain evidence="2 3">KCTC 33808</strain>
    </source>
</reference>
<sequence>MSTQTLVHRAVGATLTWRDRVATLLHARDERGLSQSTEQALLVAGAVAVGTVIAGAVLLYVRGRLAEAGMSVGGP</sequence>
<comment type="caution">
    <text evidence="2">The sequence shown here is derived from an EMBL/GenBank/DDBJ whole genome shotgun (WGS) entry which is preliminary data.</text>
</comment>
<feature type="transmembrane region" description="Helical" evidence="1">
    <location>
        <begin position="40"/>
        <end position="61"/>
    </location>
</feature>
<keyword evidence="1" id="KW-0812">Transmembrane</keyword>
<name>A0A4Q9KBH1_9ACTN</name>